<dbReference type="Proteomes" id="UP000616724">
    <property type="component" value="Unassembled WGS sequence"/>
</dbReference>
<name>A0A8J3RST3_9ACTN</name>
<feature type="region of interest" description="Disordered" evidence="1">
    <location>
        <begin position="81"/>
        <end position="102"/>
    </location>
</feature>
<evidence type="ECO:0000256" key="1">
    <source>
        <dbReference type="SAM" id="MobiDB-lite"/>
    </source>
</evidence>
<organism evidence="2 3">
    <name type="scientific">Planobispora longispora</name>
    <dbReference type="NCBI Taxonomy" id="28887"/>
    <lineage>
        <taxon>Bacteria</taxon>
        <taxon>Bacillati</taxon>
        <taxon>Actinomycetota</taxon>
        <taxon>Actinomycetes</taxon>
        <taxon>Streptosporangiales</taxon>
        <taxon>Streptosporangiaceae</taxon>
        <taxon>Planobispora</taxon>
    </lineage>
</organism>
<dbReference type="AlphaFoldDB" id="A0A8J3RST3"/>
<evidence type="ECO:0000313" key="2">
    <source>
        <dbReference type="EMBL" id="GIH80065.1"/>
    </source>
</evidence>
<keyword evidence="3" id="KW-1185">Reference proteome</keyword>
<protein>
    <submittedName>
        <fullName evidence="2">Uncharacterized protein</fullName>
    </submittedName>
</protein>
<feature type="compositionally biased region" description="Low complexity" evidence="1">
    <location>
        <begin position="42"/>
        <end position="52"/>
    </location>
</feature>
<gene>
    <name evidence="2" type="ORF">Plo01_64940</name>
</gene>
<comment type="caution">
    <text evidence="2">The sequence shown here is derived from an EMBL/GenBank/DDBJ whole genome shotgun (WGS) entry which is preliminary data.</text>
</comment>
<sequence>MNPGSEYRQGSGAKDPIGKSSSRSQARRTCSACCSSWASATISCTTTPPSSERSTEGTKLGRRSRNATELQDMSVLIGGPDLPVRNGRGPPGSGQIFSCLPYTPGSGRAPDIRAVRS</sequence>
<evidence type="ECO:0000313" key="3">
    <source>
        <dbReference type="Proteomes" id="UP000616724"/>
    </source>
</evidence>
<feature type="region of interest" description="Disordered" evidence="1">
    <location>
        <begin position="42"/>
        <end position="69"/>
    </location>
</feature>
<accession>A0A8J3RST3</accession>
<proteinExistence type="predicted"/>
<dbReference type="EMBL" id="BOOH01000055">
    <property type="protein sequence ID" value="GIH80065.1"/>
    <property type="molecule type" value="Genomic_DNA"/>
</dbReference>
<reference evidence="2 3" key="1">
    <citation type="submission" date="2021-01" db="EMBL/GenBank/DDBJ databases">
        <title>Whole genome shotgun sequence of Planobispora longispora NBRC 13918.</title>
        <authorList>
            <person name="Komaki H."/>
            <person name="Tamura T."/>
        </authorList>
    </citation>
    <scope>NUCLEOTIDE SEQUENCE [LARGE SCALE GENOMIC DNA]</scope>
    <source>
        <strain evidence="2 3">NBRC 13918</strain>
    </source>
</reference>
<feature type="region of interest" description="Disordered" evidence="1">
    <location>
        <begin position="1"/>
        <end position="25"/>
    </location>
</feature>